<comment type="caution">
    <text evidence="2">The sequence shown here is derived from an EMBL/GenBank/DDBJ whole genome shotgun (WGS) entry which is preliminary data.</text>
</comment>
<dbReference type="Proteomes" id="UP000886129">
    <property type="component" value="Unassembled WGS sequence"/>
</dbReference>
<dbReference type="AlphaFoldDB" id="A0A7C5DX19"/>
<dbReference type="Pfam" id="PF00583">
    <property type="entry name" value="Acetyltransf_1"/>
    <property type="match status" value="1"/>
</dbReference>
<dbReference type="EMBL" id="DRTH01000133">
    <property type="protein sequence ID" value="HHF08579.1"/>
    <property type="molecule type" value="Genomic_DNA"/>
</dbReference>
<evidence type="ECO:0000313" key="2">
    <source>
        <dbReference type="EMBL" id="HHF08579.1"/>
    </source>
</evidence>
<protein>
    <submittedName>
        <fullName evidence="2">N-acetyltransferase</fullName>
    </submittedName>
</protein>
<dbReference type="InterPro" id="IPR016181">
    <property type="entry name" value="Acyl_CoA_acyltransferase"/>
</dbReference>
<proteinExistence type="predicted"/>
<dbReference type="PANTHER" id="PTHR43415:SF3">
    <property type="entry name" value="GNAT-FAMILY ACETYLTRANSFERASE"/>
    <property type="match status" value="1"/>
</dbReference>
<dbReference type="PROSITE" id="PS51186">
    <property type="entry name" value="GNAT"/>
    <property type="match status" value="1"/>
</dbReference>
<dbReference type="PANTHER" id="PTHR43415">
    <property type="entry name" value="SPERMIDINE N(1)-ACETYLTRANSFERASE"/>
    <property type="match status" value="1"/>
</dbReference>
<evidence type="ECO:0000259" key="1">
    <source>
        <dbReference type="PROSITE" id="PS51186"/>
    </source>
</evidence>
<dbReference type="GO" id="GO:0016747">
    <property type="term" value="F:acyltransferase activity, transferring groups other than amino-acyl groups"/>
    <property type="evidence" value="ECO:0007669"/>
    <property type="project" value="InterPro"/>
</dbReference>
<reference evidence="2" key="1">
    <citation type="journal article" date="2020" name="mSystems">
        <title>Genome- and Community-Level Interaction Insights into Carbon Utilization and Element Cycling Functions of Hydrothermarchaeota in Hydrothermal Sediment.</title>
        <authorList>
            <person name="Zhou Z."/>
            <person name="Liu Y."/>
            <person name="Xu W."/>
            <person name="Pan J."/>
            <person name="Luo Z.H."/>
            <person name="Li M."/>
        </authorList>
    </citation>
    <scope>NUCLEOTIDE SEQUENCE [LARGE SCALE GENOMIC DNA]</scope>
    <source>
        <strain evidence="2">HyVt-80</strain>
    </source>
</reference>
<accession>A0A7C5DX19</accession>
<dbReference type="SUPFAM" id="SSF55729">
    <property type="entry name" value="Acyl-CoA N-acyltransferases (Nat)"/>
    <property type="match status" value="1"/>
</dbReference>
<organism evidence="2">
    <name type="scientific">Kosmotoga arenicorallina</name>
    <dbReference type="NCBI Taxonomy" id="688066"/>
    <lineage>
        <taxon>Bacteria</taxon>
        <taxon>Thermotogati</taxon>
        <taxon>Thermotogota</taxon>
        <taxon>Thermotogae</taxon>
        <taxon>Kosmotogales</taxon>
        <taxon>Kosmotogaceae</taxon>
        <taxon>Kosmotoga</taxon>
    </lineage>
</organism>
<feature type="domain" description="N-acetyltransferase" evidence="1">
    <location>
        <begin position="1"/>
        <end position="140"/>
    </location>
</feature>
<gene>
    <name evidence="2" type="ORF">ENL26_02250</name>
</gene>
<dbReference type="InterPro" id="IPR000182">
    <property type="entry name" value="GNAT_dom"/>
</dbReference>
<name>A0A7C5DX19_9BACT</name>
<dbReference type="CDD" id="cd04301">
    <property type="entry name" value="NAT_SF"/>
    <property type="match status" value="1"/>
</dbReference>
<dbReference type="Gene3D" id="3.40.630.30">
    <property type="match status" value="1"/>
</dbReference>
<sequence>MNFDIGEQEELHPPPEELHLFSEMRLHKNDIPSKIVINFKRENTYLAFVSFHTLRWINRSAYITFYVEPGCRGRGIGKKCLKTAIDFAFRTLNLRRLSAEVYSYNKVSANLLKDLGFVCEGRLRSAKFHNEKYYDILVFGLLKKDWKGGGGDGRKQNSHRGR</sequence>